<sequence length="79" mass="8771">MKNSLKLFALTLVGITFFSCTTDEYDVALEESVKVTENIHNAQFREGDEAAKDEEVVVVPDTLAREADGTPIVIIIRKD</sequence>
<name>A0A327YRG0_9FLAO</name>
<dbReference type="RefSeq" id="WP_111566569.1">
    <property type="nucleotide sequence ID" value="NZ_QLMI01000003.1"/>
</dbReference>
<dbReference type="PROSITE" id="PS51257">
    <property type="entry name" value="PROKAR_LIPOPROTEIN"/>
    <property type="match status" value="1"/>
</dbReference>
<keyword evidence="2" id="KW-1185">Reference proteome</keyword>
<reference evidence="1 2" key="1">
    <citation type="submission" date="2018-06" db="EMBL/GenBank/DDBJ databases">
        <title>Genomic Encyclopedia of Type Strains, Phase III (KMG-III): the genomes of soil and plant-associated and newly described type strains.</title>
        <authorList>
            <person name="Whitman W."/>
        </authorList>
    </citation>
    <scope>NUCLEOTIDE SEQUENCE [LARGE SCALE GENOMIC DNA]</scope>
    <source>
        <strain evidence="1 2">CGMCC 1.12398</strain>
    </source>
</reference>
<dbReference type="Proteomes" id="UP000249620">
    <property type="component" value="Unassembled WGS sequence"/>
</dbReference>
<evidence type="ECO:0000313" key="1">
    <source>
        <dbReference type="EMBL" id="RAK23744.1"/>
    </source>
</evidence>
<proteinExistence type="predicted"/>
<organism evidence="1 2">
    <name type="scientific">Flavobacterium aquaticum</name>
    <dbReference type="NCBI Taxonomy" id="1236486"/>
    <lineage>
        <taxon>Bacteria</taxon>
        <taxon>Pseudomonadati</taxon>
        <taxon>Bacteroidota</taxon>
        <taxon>Flavobacteriia</taxon>
        <taxon>Flavobacteriales</taxon>
        <taxon>Flavobacteriaceae</taxon>
        <taxon>Flavobacterium</taxon>
    </lineage>
</organism>
<evidence type="ECO:0000313" key="2">
    <source>
        <dbReference type="Proteomes" id="UP000249620"/>
    </source>
</evidence>
<dbReference type="EMBL" id="QLMI01000003">
    <property type="protein sequence ID" value="RAK23744.1"/>
    <property type="molecule type" value="Genomic_DNA"/>
</dbReference>
<dbReference type="AlphaFoldDB" id="A0A327YRG0"/>
<accession>A0A327YRG0</accession>
<comment type="caution">
    <text evidence="1">The sequence shown here is derived from an EMBL/GenBank/DDBJ whole genome shotgun (WGS) entry which is preliminary data.</text>
</comment>
<gene>
    <name evidence="1" type="ORF">B0I03_103210</name>
</gene>
<protein>
    <submittedName>
        <fullName evidence="1">Uncharacterized protein</fullName>
    </submittedName>
</protein>
<dbReference type="OrthoDB" id="785995at2"/>